<dbReference type="SUPFAM" id="SSF53244">
    <property type="entry name" value="MurD-like peptide ligases, peptide-binding domain"/>
    <property type="match status" value="1"/>
</dbReference>
<dbReference type="Gene3D" id="3.90.190.20">
    <property type="entry name" value="Mur ligase, C-terminal domain"/>
    <property type="match status" value="1"/>
</dbReference>
<evidence type="ECO:0000313" key="15">
    <source>
        <dbReference type="Proteomes" id="UP000248646"/>
    </source>
</evidence>
<evidence type="ECO:0000256" key="6">
    <source>
        <dbReference type="ARBA" id="ARBA00022741"/>
    </source>
</evidence>
<proteinExistence type="inferred from homology"/>
<reference evidence="14 15" key="1">
    <citation type="submission" date="2018-06" db="EMBL/GenBank/DDBJ databases">
        <title>Genomic Encyclopedia of Type Strains, Phase IV (KMG-IV): sequencing the most valuable type-strain genomes for metagenomic binning, comparative biology and taxonomic classification.</title>
        <authorList>
            <person name="Goeker M."/>
        </authorList>
    </citation>
    <scope>NUCLEOTIDE SEQUENCE [LARGE SCALE GENOMIC DNA]</scope>
    <source>
        <strain evidence="14 15">DSM 5</strain>
    </source>
</reference>
<keyword evidence="7 11" id="KW-0067">ATP-binding</keyword>
<protein>
    <recommendedName>
        <fullName evidence="3">tetrahydrofolate synthase</fullName>
        <ecNumber evidence="3">6.3.2.17</ecNumber>
    </recommendedName>
    <alternativeName>
        <fullName evidence="9">Tetrahydrofolylpolyglutamate synthase</fullName>
    </alternativeName>
</protein>
<dbReference type="Gene3D" id="3.40.1190.10">
    <property type="entry name" value="Mur-like, catalytic domain"/>
    <property type="match status" value="1"/>
</dbReference>
<keyword evidence="5" id="KW-0479">Metal-binding</keyword>
<evidence type="ECO:0000256" key="1">
    <source>
        <dbReference type="ARBA" id="ARBA00001946"/>
    </source>
</evidence>
<dbReference type="PIRSF" id="PIRSF001563">
    <property type="entry name" value="Folylpolyglu_synth"/>
    <property type="match status" value="1"/>
</dbReference>
<dbReference type="InterPro" id="IPR036565">
    <property type="entry name" value="Mur-like_cat_sf"/>
</dbReference>
<dbReference type="GO" id="GO:0008841">
    <property type="term" value="F:dihydrofolate synthase activity"/>
    <property type="evidence" value="ECO:0007669"/>
    <property type="project" value="TreeGrafter"/>
</dbReference>
<dbReference type="OrthoDB" id="9809356at2"/>
<dbReference type="NCBIfam" id="TIGR01499">
    <property type="entry name" value="folC"/>
    <property type="match status" value="1"/>
</dbReference>
<evidence type="ECO:0000259" key="12">
    <source>
        <dbReference type="Pfam" id="PF02875"/>
    </source>
</evidence>
<comment type="caution">
    <text evidence="14">The sequence shown here is derived from an EMBL/GenBank/DDBJ whole genome shotgun (WGS) entry which is preliminary data.</text>
</comment>
<dbReference type="GO" id="GO:0004326">
    <property type="term" value="F:tetrahydrofolylpolyglutamate synthase activity"/>
    <property type="evidence" value="ECO:0007669"/>
    <property type="project" value="UniProtKB-EC"/>
</dbReference>
<dbReference type="PROSITE" id="PS01012">
    <property type="entry name" value="FOLYLPOLYGLU_SYNT_2"/>
    <property type="match status" value="1"/>
</dbReference>
<evidence type="ECO:0000256" key="11">
    <source>
        <dbReference type="PIRNR" id="PIRNR001563"/>
    </source>
</evidence>
<evidence type="ECO:0000256" key="8">
    <source>
        <dbReference type="ARBA" id="ARBA00022842"/>
    </source>
</evidence>
<dbReference type="AlphaFoldDB" id="A0A2W7MKQ8"/>
<dbReference type="InterPro" id="IPR018109">
    <property type="entry name" value="Folylpolyglutamate_synth_CS"/>
</dbReference>
<keyword evidence="6 11" id="KW-0547">Nucleotide-binding</keyword>
<evidence type="ECO:0000256" key="9">
    <source>
        <dbReference type="ARBA" id="ARBA00030592"/>
    </source>
</evidence>
<feature type="domain" description="Mur ligase central" evidence="13">
    <location>
        <begin position="48"/>
        <end position="258"/>
    </location>
</feature>
<organism evidence="14 15">
    <name type="scientific">Psychrobacillus insolitus</name>
    <dbReference type="NCBI Taxonomy" id="1461"/>
    <lineage>
        <taxon>Bacteria</taxon>
        <taxon>Bacillati</taxon>
        <taxon>Bacillota</taxon>
        <taxon>Bacilli</taxon>
        <taxon>Bacillales</taxon>
        <taxon>Bacillaceae</taxon>
        <taxon>Psychrobacillus</taxon>
    </lineage>
</organism>
<dbReference type="EMBL" id="QKZI01000001">
    <property type="protein sequence ID" value="PZX07058.1"/>
    <property type="molecule type" value="Genomic_DNA"/>
</dbReference>
<dbReference type="Pfam" id="PF08245">
    <property type="entry name" value="Mur_ligase_M"/>
    <property type="match status" value="1"/>
</dbReference>
<dbReference type="InterPro" id="IPR004101">
    <property type="entry name" value="Mur_ligase_C"/>
</dbReference>
<evidence type="ECO:0000256" key="5">
    <source>
        <dbReference type="ARBA" id="ARBA00022723"/>
    </source>
</evidence>
<dbReference type="GO" id="GO:0005524">
    <property type="term" value="F:ATP binding"/>
    <property type="evidence" value="ECO:0007669"/>
    <property type="project" value="UniProtKB-KW"/>
</dbReference>
<dbReference type="FunFam" id="3.40.1190.10:FF:000011">
    <property type="entry name" value="Folylpolyglutamate synthase/dihydrofolate synthase"/>
    <property type="match status" value="1"/>
</dbReference>
<dbReference type="RefSeq" id="WP_111437750.1">
    <property type="nucleotide sequence ID" value="NZ_QKZI01000001.1"/>
</dbReference>
<name>A0A2W7MKQ8_9BACI</name>
<dbReference type="Proteomes" id="UP000248646">
    <property type="component" value="Unassembled WGS sequence"/>
</dbReference>
<evidence type="ECO:0000256" key="7">
    <source>
        <dbReference type="ARBA" id="ARBA00022840"/>
    </source>
</evidence>
<evidence type="ECO:0000256" key="10">
    <source>
        <dbReference type="ARBA" id="ARBA00047493"/>
    </source>
</evidence>
<dbReference type="GO" id="GO:0005737">
    <property type="term" value="C:cytoplasm"/>
    <property type="evidence" value="ECO:0007669"/>
    <property type="project" value="TreeGrafter"/>
</dbReference>
<evidence type="ECO:0000313" key="14">
    <source>
        <dbReference type="EMBL" id="PZX07058.1"/>
    </source>
</evidence>
<dbReference type="InterPro" id="IPR013221">
    <property type="entry name" value="Mur_ligase_cen"/>
</dbReference>
<dbReference type="SUPFAM" id="SSF53623">
    <property type="entry name" value="MurD-like peptide ligases, catalytic domain"/>
    <property type="match status" value="1"/>
</dbReference>
<accession>A0A2W7MKQ8</accession>
<dbReference type="InterPro" id="IPR001645">
    <property type="entry name" value="Folylpolyglutamate_synth"/>
</dbReference>
<dbReference type="Pfam" id="PF02875">
    <property type="entry name" value="Mur_ligase_C"/>
    <property type="match status" value="1"/>
</dbReference>
<keyword evidence="4 11" id="KW-0436">Ligase</keyword>
<comment type="cofactor">
    <cofactor evidence="1">
        <name>Mg(2+)</name>
        <dbReference type="ChEBI" id="CHEBI:18420"/>
    </cofactor>
</comment>
<sequence length="407" mass="46023">MEITNFKQYKEKWQIESETIIKPGLESIQTALTKLSNPQDKHRTIHLAGTNGKGSTIAFLSAIAKEHGLSYGSFTSPSIIDVHDQIQLNGNNVTSDQMDRAFQKIQKADLSGMLTEFELLTAVAFLVFEHQELDVVFVEAGMGGRFDSTNVMKQSIAVIPSISIDHTNFLGETVEEISWHKAGILKDNSQLVVGHLKEKARQVVMEEAKKKNSSVLAYEREFFVQENTYTYDNKQFKKLYPRMLGNHQLSNMSLAITALIASGFELEESKLQQAVKNASLRGRMEQVQEYLYFDGAHNQASIDALVETVKQHFQHKRIHFIVGILKDKDYLYMLRKLEEVGSSFEFVDFDHERALPASVLYESSLMENKCVTKGSGELNIETIDENIITIVTGSLYLISEIREKIGK</sequence>
<dbReference type="PANTHER" id="PTHR11136">
    <property type="entry name" value="FOLYLPOLYGLUTAMATE SYNTHASE-RELATED"/>
    <property type="match status" value="1"/>
</dbReference>
<comment type="similarity">
    <text evidence="2 11">Belongs to the folylpolyglutamate synthase family.</text>
</comment>
<evidence type="ECO:0000256" key="2">
    <source>
        <dbReference type="ARBA" id="ARBA00008276"/>
    </source>
</evidence>
<feature type="domain" description="Mur ligase C-terminal" evidence="12">
    <location>
        <begin position="282"/>
        <end position="344"/>
    </location>
</feature>
<dbReference type="InterPro" id="IPR036615">
    <property type="entry name" value="Mur_ligase_C_dom_sf"/>
</dbReference>
<keyword evidence="8" id="KW-0460">Magnesium</keyword>
<dbReference type="PANTHER" id="PTHR11136:SF0">
    <property type="entry name" value="DIHYDROFOLATE SYNTHETASE-RELATED"/>
    <property type="match status" value="1"/>
</dbReference>
<comment type="catalytic activity">
    <reaction evidence="10">
        <text>(6S)-5,6,7,8-tetrahydrofolyl-(gamma-L-Glu)(n) + L-glutamate + ATP = (6S)-5,6,7,8-tetrahydrofolyl-(gamma-L-Glu)(n+1) + ADP + phosphate + H(+)</text>
        <dbReference type="Rhea" id="RHEA:10580"/>
        <dbReference type="Rhea" id="RHEA-COMP:14738"/>
        <dbReference type="Rhea" id="RHEA-COMP:14740"/>
        <dbReference type="ChEBI" id="CHEBI:15378"/>
        <dbReference type="ChEBI" id="CHEBI:29985"/>
        <dbReference type="ChEBI" id="CHEBI:30616"/>
        <dbReference type="ChEBI" id="CHEBI:43474"/>
        <dbReference type="ChEBI" id="CHEBI:141005"/>
        <dbReference type="ChEBI" id="CHEBI:456216"/>
        <dbReference type="EC" id="6.3.2.17"/>
    </reaction>
</comment>
<keyword evidence="15" id="KW-1185">Reference proteome</keyword>
<dbReference type="EC" id="6.3.2.17" evidence="3"/>
<gene>
    <name evidence="14" type="ORF">C7437_101165</name>
</gene>
<evidence type="ECO:0000256" key="3">
    <source>
        <dbReference type="ARBA" id="ARBA00013025"/>
    </source>
</evidence>
<dbReference type="GO" id="GO:0046872">
    <property type="term" value="F:metal ion binding"/>
    <property type="evidence" value="ECO:0007669"/>
    <property type="project" value="UniProtKB-KW"/>
</dbReference>
<evidence type="ECO:0000259" key="13">
    <source>
        <dbReference type="Pfam" id="PF08245"/>
    </source>
</evidence>
<evidence type="ECO:0000256" key="4">
    <source>
        <dbReference type="ARBA" id="ARBA00022598"/>
    </source>
</evidence>